<keyword evidence="2" id="KW-0805">Transcription regulation</keyword>
<protein>
    <submittedName>
        <fullName evidence="6">LysR family transcriptional regulator</fullName>
    </submittedName>
</protein>
<reference evidence="7" key="1">
    <citation type="submission" date="2015-08" db="EMBL/GenBank/DDBJ databases">
        <title>Fjat-10028 dsm 16317.</title>
        <authorList>
            <person name="Liu B."/>
            <person name="Wang J."/>
            <person name="Zhu Y."/>
            <person name="Liu G."/>
            <person name="Chen Q."/>
            <person name="Chen Z."/>
            <person name="Lan J."/>
            <person name="Che J."/>
            <person name="Ge C."/>
            <person name="Shi H."/>
            <person name="Pan Z."/>
            <person name="Liu X."/>
        </authorList>
    </citation>
    <scope>NUCLEOTIDE SEQUENCE [LARGE SCALE GENOMIC DNA]</scope>
    <source>
        <strain evidence="7">DSM 16317</strain>
    </source>
</reference>
<evidence type="ECO:0000256" key="3">
    <source>
        <dbReference type="ARBA" id="ARBA00023125"/>
    </source>
</evidence>
<evidence type="ECO:0000313" key="6">
    <source>
        <dbReference type="EMBL" id="KOO51937.1"/>
    </source>
</evidence>
<dbReference type="PRINTS" id="PR00039">
    <property type="entry name" value="HTHLYSR"/>
</dbReference>
<dbReference type="CDD" id="cd05466">
    <property type="entry name" value="PBP2_LTTR_substrate"/>
    <property type="match status" value="1"/>
</dbReference>
<gene>
    <name evidence="6" type="ORF">AMD00_05780</name>
</gene>
<feature type="domain" description="HTH lysR-type" evidence="5">
    <location>
        <begin position="1"/>
        <end position="58"/>
    </location>
</feature>
<dbReference type="PANTHER" id="PTHR30126:SF100">
    <property type="entry name" value="LYSR-FAMILY TRANSCRIPTIONAL REGULATOR"/>
    <property type="match status" value="1"/>
</dbReference>
<accession>A0A0M0LM05</accession>
<dbReference type="AlphaFoldDB" id="A0A0M0LM05"/>
<dbReference type="InterPro" id="IPR005119">
    <property type="entry name" value="LysR_subst-bd"/>
</dbReference>
<dbReference type="Pfam" id="PF00126">
    <property type="entry name" value="HTH_1"/>
    <property type="match status" value="1"/>
</dbReference>
<dbReference type="InterPro" id="IPR036390">
    <property type="entry name" value="WH_DNA-bd_sf"/>
</dbReference>
<dbReference type="Proteomes" id="UP000036867">
    <property type="component" value="Unassembled WGS sequence"/>
</dbReference>
<evidence type="ECO:0000259" key="5">
    <source>
        <dbReference type="PROSITE" id="PS50931"/>
    </source>
</evidence>
<dbReference type="RefSeq" id="WP_053416105.1">
    <property type="nucleotide sequence ID" value="NZ_LILB01000001.1"/>
</dbReference>
<dbReference type="Gene3D" id="1.10.10.10">
    <property type="entry name" value="Winged helix-like DNA-binding domain superfamily/Winged helix DNA-binding domain"/>
    <property type="match status" value="1"/>
</dbReference>
<dbReference type="GO" id="GO:0000976">
    <property type="term" value="F:transcription cis-regulatory region binding"/>
    <property type="evidence" value="ECO:0007669"/>
    <property type="project" value="TreeGrafter"/>
</dbReference>
<sequence>MDIKHLHTFLTAAKTLNFTQTAEILDYAQSSITAHIKSLEGELGVPLFERLGKRIYLTDAGMQLKQYAQKMVDLDETMREALSNQDEVKVTLTIGAQESQCTYRLPKILQLFRSRHPKVKMVFKPVHTIDIAKDLLQSGDLDLAFITDTRKDTPMLCKKELIEEDLVFVVAPTHHLTQNEILSIQNVAQETILLTEEGCSYRNQFEYQCHIEGIYPEQIIEFSSIEAIKKCVIAGLGMTLLPKMTVEKELENGLLKELETTISMEPVFTELAWHKDKYIFSYLEGFIQIACEQYKVFNGSSRID</sequence>
<dbReference type="OrthoDB" id="9785745at2"/>
<comment type="similarity">
    <text evidence="1">Belongs to the LysR transcriptional regulatory family.</text>
</comment>
<dbReference type="SUPFAM" id="SSF46785">
    <property type="entry name" value="Winged helix' DNA-binding domain"/>
    <property type="match status" value="1"/>
</dbReference>
<dbReference type="GeneID" id="301135611"/>
<dbReference type="Gene3D" id="3.40.190.290">
    <property type="match status" value="1"/>
</dbReference>
<keyword evidence="3" id="KW-0238">DNA-binding</keyword>
<evidence type="ECO:0000256" key="2">
    <source>
        <dbReference type="ARBA" id="ARBA00023015"/>
    </source>
</evidence>
<proteinExistence type="inferred from homology"/>
<evidence type="ECO:0000256" key="4">
    <source>
        <dbReference type="ARBA" id="ARBA00023163"/>
    </source>
</evidence>
<comment type="caution">
    <text evidence="6">The sequence shown here is derived from an EMBL/GenBank/DDBJ whole genome shotgun (WGS) entry which is preliminary data.</text>
</comment>
<dbReference type="STRING" id="263475.AMD00_05780"/>
<name>A0A0M0LM05_9BACL</name>
<keyword evidence="7" id="KW-1185">Reference proteome</keyword>
<keyword evidence="4" id="KW-0804">Transcription</keyword>
<dbReference type="EMBL" id="LILB01000001">
    <property type="protein sequence ID" value="KOO51937.1"/>
    <property type="molecule type" value="Genomic_DNA"/>
</dbReference>
<dbReference type="PANTHER" id="PTHR30126">
    <property type="entry name" value="HTH-TYPE TRANSCRIPTIONAL REGULATOR"/>
    <property type="match status" value="1"/>
</dbReference>
<dbReference type="PATRIC" id="fig|263475.3.peg.1585"/>
<dbReference type="SUPFAM" id="SSF53850">
    <property type="entry name" value="Periplasmic binding protein-like II"/>
    <property type="match status" value="1"/>
</dbReference>
<dbReference type="PROSITE" id="PS50931">
    <property type="entry name" value="HTH_LYSR"/>
    <property type="match status" value="1"/>
</dbReference>
<dbReference type="FunFam" id="1.10.10.10:FF:000001">
    <property type="entry name" value="LysR family transcriptional regulator"/>
    <property type="match status" value="1"/>
</dbReference>
<dbReference type="InterPro" id="IPR036388">
    <property type="entry name" value="WH-like_DNA-bd_sf"/>
</dbReference>
<organism evidence="6 7">
    <name type="scientific">Viridibacillus arvi</name>
    <dbReference type="NCBI Taxonomy" id="263475"/>
    <lineage>
        <taxon>Bacteria</taxon>
        <taxon>Bacillati</taxon>
        <taxon>Bacillota</taxon>
        <taxon>Bacilli</taxon>
        <taxon>Bacillales</taxon>
        <taxon>Caryophanaceae</taxon>
        <taxon>Viridibacillus</taxon>
    </lineage>
</organism>
<evidence type="ECO:0000256" key="1">
    <source>
        <dbReference type="ARBA" id="ARBA00009437"/>
    </source>
</evidence>
<dbReference type="GO" id="GO:0003700">
    <property type="term" value="F:DNA-binding transcription factor activity"/>
    <property type="evidence" value="ECO:0007669"/>
    <property type="project" value="InterPro"/>
</dbReference>
<dbReference type="Pfam" id="PF03466">
    <property type="entry name" value="LysR_substrate"/>
    <property type="match status" value="1"/>
</dbReference>
<dbReference type="InterPro" id="IPR000847">
    <property type="entry name" value="LysR_HTH_N"/>
</dbReference>
<evidence type="ECO:0000313" key="7">
    <source>
        <dbReference type="Proteomes" id="UP000036867"/>
    </source>
</evidence>